<gene>
    <name evidence="1" type="ORF">BT63DRAFT_85412</name>
</gene>
<dbReference type="EMBL" id="MU004241">
    <property type="protein sequence ID" value="KAF2665111.1"/>
    <property type="molecule type" value="Genomic_DNA"/>
</dbReference>
<dbReference type="CDD" id="cd23703">
    <property type="entry name" value="mS26_PET12"/>
    <property type="match status" value="1"/>
</dbReference>
<sequence length="324" mass="36920">MSIPPIARSSRCLNSLPTQFSHRLSQQRLLSTSASLQAVKPESPRYVEVPKTQQAPVYPPPAPLKGVLPTPKEILPRRRQYKATPKWLAKATPEPSRPSSTDNERVAYKDRMAEMRRTNLRQGITELYDRTIETEYSQDTREEHETLSKLKALGAPEGHDEVWTKPSVSKAIRDALRKNRTQPVITPDMEPKKKETHERLLKAEEEERLQHLHSLYLHARNFITTTDQLAEEIEKVFGDDDNPIMWNYNPSVWALGKPLNSSEMMGLAPDISNESPDPLAVEKLNREMSVRMMRIAGQLTGGKIPIPDKLAKAKIEDVYSMRDT</sequence>
<organism evidence="1 2">
    <name type="scientific">Microthyrium microscopicum</name>
    <dbReference type="NCBI Taxonomy" id="703497"/>
    <lineage>
        <taxon>Eukaryota</taxon>
        <taxon>Fungi</taxon>
        <taxon>Dikarya</taxon>
        <taxon>Ascomycota</taxon>
        <taxon>Pezizomycotina</taxon>
        <taxon>Dothideomycetes</taxon>
        <taxon>Dothideomycetes incertae sedis</taxon>
        <taxon>Microthyriales</taxon>
        <taxon>Microthyriaceae</taxon>
        <taxon>Microthyrium</taxon>
    </lineage>
</organism>
<dbReference type="InterPro" id="IPR058940">
    <property type="entry name" value="mS26_fungi"/>
</dbReference>
<protein>
    <submittedName>
        <fullName evidence="1">Uncharacterized protein</fullName>
    </submittedName>
</protein>
<dbReference type="Pfam" id="PF26163">
    <property type="entry name" value="mS26"/>
    <property type="match status" value="1"/>
</dbReference>
<dbReference type="OrthoDB" id="5223508at2759"/>
<dbReference type="Proteomes" id="UP000799302">
    <property type="component" value="Unassembled WGS sequence"/>
</dbReference>
<accession>A0A6A6U0I9</accession>
<evidence type="ECO:0000313" key="1">
    <source>
        <dbReference type="EMBL" id="KAF2665111.1"/>
    </source>
</evidence>
<evidence type="ECO:0000313" key="2">
    <source>
        <dbReference type="Proteomes" id="UP000799302"/>
    </source>
</evidence>
<proteinExistence type="predicted"/>
<keyword evidence="2" id="KW-1185">Reference proteome</keyword>
<reference evidence="1" key="1">
    <citation type="journal article" date="2020" name="Stud. Mycol.">
        <title>101 Dothideomycetes genomes: a test case for predicting lifestyles and emergence of pathogens.</title>
        <authorList>
            <person name="Haridas S."/>
            <person name="Albert R."/>
            <person name="Binder M."/>
            <person name="Bloem J."/>
            <person name="Labutti K."/>
            <person name="Salamov A."/>
            <person name="Andreopoulos B."/>
            <person name="Baker S."/>
            <person name="Barry K."/>
            <person name="Bills G."/>
            <person name="Bluhm B."/>
            <person name="Cannon C."/>
            <person name="Castanera R."/>
            <person name="Culley D."/>
            <person name="Daum C."/>
            <person name="Ezra D."/>
            <person name="Gonzalez J."/>
            <person name="Henrissat B."/>
            <person name="Kuo A."/>
            <person name="Liang C."/>
            <person name="Lipzen A."/>
            <person name="Lutzoni F."/>
            <person name="Magnuson J."/>
            <person name="Mondo S."/>
            <person name="Nolan M."/>
            <person name="Ohm R."/>
            <person name="Pangilinan J."/>
            <person name="Park H.-J."/>
            <person name="Ramirez L."/>
            <person name="Alfaro M."/>
            <person name="Sun H."/>
            <person name="Tritt A."/>
            <person name="Yoshinaga Y."/>
            <person name="Zwiers L.-H."/>
            <person name="Turgeon B."/>
            <person name="Goodwin S."/>
            <person name="Spatafora J."/>
            <person name="Crous P."/>
            <person name="Grigoriev I."/>
        </authorList>
    </citation>
    <scope>NUCLEOTIDE SEQUENCE</scope>
    <source>
        <strain evidence="1">CBS 115976</strain>
    </source>
</reference>
<dbReference type="AlphaFoldDB" id="A0A6A6U0I9"/>
<name>A0A6A6U0I9_9PEZI</name>